<accession>A0A3P7LI59</accession>
<sequence>MGSKETKELNYQALEAHNQLRERHGARPLKYSKRLASGAQSHAKYLASHGLFEHSKCNKYGENLLVRKGPVNTQLTG</sequence>
<dbReference type="EMBL" id="UYRU01051788">
    <property type="protein sequence ID" value="VDN11587.1"/>
    <property type="molecule type" value="Genomic_DNA"/>
</dbReference>
<protein>
    <recommendedName>
        <fullName evidence="1">SCP domain-containing protein</fullName>
    </recommendedName>
</protein>
<dbReference type="InterPro" id="IPR035940">
    <property type="entry name" value="CAP_sf"/>
</dbReference>
<dbReference type="Gene3D" id="3.40.33.10">
    <property type="entry name" value="CAP"/>
    <property type="match status" value="1"/>
</dbReference>
<dbReference type="SUPFAM" id="SSF55797">
    <property type="entry name" value="PR-1-like"/>
    <property type="match status" value="1"/>
</dbReference>
<name>A0A3P7LI59_DIBLA</name>
<gene>
    <name evidence="2" type="ORF">DILT_LOCUS7418</name>
</gene>
<reference evidence="2 3" key="1">
    <citation type="submission" date="2018-11" db="EMBL/GenBank/DDBJ databases">
        <authorList>
            <consortium name="Pathogen Informatics"/>
        </authorList>
    </citation>
    <scope>NUCLEOTIDE SEQUENCE [LARGE SCALE GENOMIC DNA]</scope>
</reference>
<dbReference type="Pfam" id="PF00188">
    <property type="entry name" value="CAP"/>
    <property type="match status" value="1"/>
</dbReference>
<dbReference type="InterPro" id="IPR014044">
    <property type="entry name" value="CAP_dom"/>
</dbReference>
<keyword evidence="3" id="KW-1185">Reference proteome</keyword>
<evidence type="ECO:0000313" key="3">
    <source>
        <dbReference type="Proteomes" id="UP000281553"/>
    </source>
</evidence>
<feature type="domain" description="SCP" evidence="1">
    <location>
        <begin position="14"/>
        <end position="70"/>
    </location>
</feature>
<dbReference type="Proteomes" id="UP000281553">
    <property type="component" value="Unassembled WGS sequence"/>
</dbReference>
<proteinExistence type="predicted"/>
<dbReference type="OrthoDB" id="337038at2759"/>
<evidence type="ECO:0000259" key="1">
    <source>
        <dbReference type="Pfam" id="PF00188"/>
    </source>
</evidence>
<dbReference type="AlphaFoldDB" id="A0A3P7LI59"/>
<evidence type="ECO:0000313" key="2">
    <source>
        <dbReference type="EMBL" id="VDN11587.1"/>
    </source>
</evidence>
<organism evidence="2 3">
    <name type="scientific">Dibothriocephalus latus</name>
    <name type="common">Fish tapeworm</name>
    <name type="synonym">Diphyllobothrium latum</name>
    <dbReference type="NCBI Taxonomy" id="60516"/>
    <lineage>
        <taxon>Eukaryota</taxon>
        <taxon>Metazoa</taxon>
        <taxon>Spiralia</taxon>
        <taxon>Lophotrochozoa</taxon>
        <taxon>Platyhelminthes</taxon>
        <taxon>Cestoda</taxon>
        <taxon>Eucestoda</taxon>
        <taxon>Diphyllobothriidea</taxon>
        <taxon>Diphyllobothriidae</taxon>
        <taxon>Dibothriocephalus</taxon>
    </lineage>
</organism>